<feature type="domain" description="N-(5'phosphoribosyl) anthranilate isomerase (PRAI)" evidence="10">
    <location>
        <begin position="6"/>
        <end position="217"/>
    </location>
</feature>
<comment type="pathway">
    <text evidence="2 9">Amino-acid biosynthesis; L-tryptophan biosynthesis; L-tryptophan from chorismate: step 3/5.</text>
</comment>
<accession>A0A1R1EVH8</accession>
<comment type="catalytic activity">
    <reaction evidence="1 9">
        <text>N-(5-phospho-beta-D-ribosyl)anthranilate = 1-(2-carboxyphenylamino)-1-deoxy-D-ribulose 5-phosphate</text>
        <dbReference type="Rhea" id="RHEA:21540"/>
        <dbReference type="ChEBI" id="CHEBI:18277"/>
        <dbReference type="ChEBI" id="CHEBI:58613"/>
        <dbReference type="EC" id="5.3.1.24"/>
    </reaction>
</comment>
<comment type="similarity">
    <text evidence="9">Belongs to the TrpF family.</text>
</comment>
<dbReference type="AlphaFoldDB" id="A0A1R1EVH8"/>
<evidence type="ECO:0000256" key="7">
    <source>
        <dbReference type="ARBA" id="ARBA00023141"/>
    </source>
</evidence>
<dbReference type="Pfam" id="PF00697">
    <property type="entry name" value="PRAI"/>
    <property type="match status" value="1"/>
</dbReference>
<evidence type="ECO:0000259" key="10">
    <source>
        <dbReference type="Pfam" id="PF00697"/>
    </source>
</evidence>
<dbReference type="GO" id="GO:0000162">
    <property type="term" value="P:L-tryptophan biosynthetic process"/>
    <property type="evidence" value="ECO:0007669"/>
    <property type="project" value="UniProtKB-UniRule"/>
</dbReference>
<proteinExistence type="inferred from homology"/>
<comment type="caution">
    <text evidence="11">The sequence shown here is derived from an EMBL/GenBank/DDBJ whole genome shotgun (WGS) entry which is preliminary data.</text>
</comment>
<dbReference type="Proteomes" id="UP000187172">
    <property type="component" value="Unassembled WGS sequence"/>
</dbReference>
<dbReference type="EMBL" id="MRTP01000002">
    <property type="protein sequence ID" value="OMF55712.1"/>
    <property type="molecule type" value="Genomic_DNA"/>
</dbReference>
<dbReference type="SUPFAM" id="SSF51366">
    <property type="entry name" value="Ribulose-phoshate binding barrel"/>
    <property type="match status" value="1"/>
</dbReference>
<evidence type="ECO:0000256" key="4">
    <source>
        <dbReference type="ARBA" id="ARBA00022272"/>
    </source>
</evidence>
<dbReference type="UniPathway" id="UPA00035">
    <property type="reaction ID" value="UER00042"/>
</dbReference>
<keyword evidence="7 9" id="KW-0057">Aromatic amino acid biosynthesis</keyword>
<keyword evidence="12" id="KW-1185">Reference proteome</keyword>
<evidence type="ECO:0000313" key="11">
    <source>
        <dbReference type="EMBL" id="OMF55712.1"/>
    </source>
</evidence>
<name>A0A1R1EVH8_9BACL</name>
<evidence type="ECO:0000256" key="8">
    <source>
        <dbReference type="ARBA" id="ARBA00023235"/>
    </source>
</evidence>
<dbReference type="InterPro" id="IPR044643">
    <property type="entry name" value="TrpF_fam"/>
</dbReference>
<evidence type="ECO:0000256" key="3">
    <source>
        <dbReference type="ARBA" id="ARBA00012572"/>
    </source>
</evidence>
<evidence type="ECO:0000256" key="5">
    <source>
        <dbReference type="ARBA" id="ARBA00022605"/>
    </source>
</evidence>
<dbReference type="InterPro" id="IPR013785">
    <property type="entry name" value="Aldolase_TIM"/>
</dbReference>
<evidence type="ECO:0000256" key="6">
    <source>
        <dbReference type="ARBA" id="ARBA00022822"/>
    </source>
</evidence>
<keyword evidence="5 9" id="KW-0028">Amino-acid biosynthesis</keyword>
<sequence length="223" mass="24125">MGDTAVKICGLQDVEVLKSMVNLPVDYIGFVFAPSRRRVTPEQAALLSAQLKAWKTPEIPQSVGVFVNPELEELAAIVEEAQLDVVQLHGQESPQFCREVKERLGTRVFKVLSVQSLNENSEASINHELYAGVIDGLLLDTFDPVYGGGSGSTFAWEGIPAYRDWARNHGIPLFVAGGLLPSNVAELIDKYSPDGVDVSSGVESDGVKDIDKIAAFVGRVKQA</sequence>
<dbReference type="STRING" id="297318.BK138_13805"/>
<dbReference type="PANTHER" id="PTHR42894:SF1">
    <property type="entry name" value="N-(5'-PHOSPHORIBOSYL)ANTHRANILATE ISOMERASE"/>
    <property type="match status" value="1"/>
</dbReference>
<evidence type="ECO:0000256" key="9">
    <source>
        <dbReference type="HAMAP-Rule" id="MF_00135"/>
    </source>
</evidence>
<keyword evidence="8 9" id="KW-0413">Isomerase</keyword>
<dbReference type="RefSeq" id="WP_076170104.1">
    <property type="nucleotide sequence ID" value="NZ_MRTP01000002.1"/>
</dbReference>
<evidence type="ECO:0000256" key="1">
    <source>
        <dbReference type="ARBA" id="ARBA00001164"/>
    </source>
</evidence>
<dbReference type="GO" id="GO:0004640">
    <property type="term" value="F:phosphoribosylanthranilate isomerase activity"/>
    <property type="evidence" value="ECO:0007669"/>
    <property type="project" value="UniProtKB-UniRule"/>
</dbReference>
<dbReference type="Gene3D" id="3.20.20.70">
    <property type="entry name" value="Aldolase class I"/>
    <property type="match status" value="1"/>
</dbReference>
<dbReference type="CDD" id="cd00405">
    <property type="entry name" value="PRAI"/>
    <property type="match status" value="1"/>
</dbReference>
<keyword evidence="6 9" id="KW-0822">Tryptophan biosynthesis</keyword>
<reference evidence="11 12" key="1">
    <citation type="submission" date="2016-11" db="EMBL/GenBank/DDBJ databases">
        <title>Paenibacillus species isolates.</title>
        <authorList>
            <person name="Beno S.M."/>
        </authorList>
    </citation>
    <scope>NUCLEOTIDE SEQUENCE [LARGE SCALE GENOMIC DNA]</scope>
    <source>
        <strain evidence="11 12">FSL R5-0378</strain>
    </source>
</reference>
<evidence type="ECO:0000256" key="2">
    <source>
        <dbReference type="ARBA" id="ARBA00004664"/>
    </source>
</evidence>
<protein>
    <recommendedName>
        <fullName evidence="4 9">N-(5'-phosphoribosyl)anthranilate isomerase</fullName>
        <shortName evidence="9">PRAI</shortName>
        <ecNumber evidence="3 9">5.3.1.24</ecNumber>
    </recommendedName>
</protein>
<dbReference type="HAMAP" id="MF_00135">
    <property type="entry name" value="PRAI"/>
    <property type="match status" value="1"/>
</dbReference>
<dbReference type="InterPro" id="IPR011060">
    <property type="entry name" value="RibuloseP-bd_barrel"/>
</dbReference>
<dbReference type="PANTHER" id="PTHR42894">
    <property type="entry name" value="N-(5'-PHOSPHORIBOSYL)ANTHRANILATE ISOMERASE"/>
    <property type="match status" value="1"/>
</dbReference>
<dbReference type="InterPro" id="IPR001240">
    <property type="entry name" value="PRAI_dom"/>
</dbReference>
<gene>
    <name evidence="9" type="primary">trpF</name>
    <name evidence="11" type="ORF">BK138_13805</name>
</gene>
<evidence type="ECO:0000313" key="12">
    <source>
        <dbReference type="Proteomes" id="UP000187172"/>
    </source>
</evidence>
<dbReference type="EC" id="5.3.1.24" evidence="3 9"/>
<organism evidence="11 12">
    <name type="scientific">Paenibacillus rhizosphaerae</name>
    <dbReference type="NCBI Taxonomy" id="297318"/>
    <lineage>
        <taxon>Bacteria</taxon>
        <taxon>Bacillati</taxon>
        <taxon>Bacillota</taxon>
        <taxon>Bacilli</taxon>
        <taxon>Bacillales</taxon>
        <taxon>Paenibacillaceae</taxon>
        <taxon>Paenibacillus</taxon>
    </lineage>
</organism>